<keyword evidence="2" id="KW-0808">Transferase</keyword>
<gene>
    <name evidence="10" type="ORF">H9841_08455</name>
</gene>
<feature type="active site" description="Proton donor/acceptor" evidence="7">
    <location>
        <position position="640"/>
    </location>
</feature>
<dbReference type="PANTHER" id="PTHR30582">
    <property type="entry name" value="L,D-TRANSPEPTIDASE"/>
    <property type="match status" value="1"/>
</dbReference>
<dbReference type="GO" id="GO:0071555">
    <property type="term" value="P:cell wall organization"/>
    <property type="evidence" value="ECO:0007669"/>
    <property type="project" value="UniProtKB-UniRule"/>
</dbReference>
<dbReference type="InterPro" id="IPR001119">
    <property type="entry name" value="SLH_dom"/>
</dbReference>
<dbReference type="PROSITE" id="PS51272">
    <property type="entry name" value="SLH"/>
    <property type="match status" value="1"/>
</dbReference>
<dbReference type="Pfam" id="PF03734">
    <property type="entry name" value="YkuD"/>
    <property type="match status" value="1"/>
</dbReference>
<feature type="domain" description="L,D-TPase catalytic" evidence="9">
    <location>
        <begin position="568"/>
        <end position="687"/>
    </location>
</feature>
<dbReference type="InterPro" id="IPR050979">
    <property type="entry name" value="LD-transpeptidase"/>
</dbReference>
<dbReference type="InterPro" id="IPR005490">
    <property type="entry name" value="LD_TPept_cat_dom"/>
</dbReference>
<dbReference type="GO" id="GO:0018104">
    <property type="term" value="P:peptidoglycan-protein cross-linking"/>
    <property type="evidence" value="ECO:0007669"/>
    <property type="project" value="TreeGrafter"/>
</dbReference>
<evidence type="ECO:0000256" key="5">
    <source>
        <dbReference type="ARBA" id="ARBA00022984"/>
    </source>
</evidence>
<evidence type="ECO:0000256" key="7">
    <source>
        <dbReference type="PROSITE-ProRule" id="PRU01373"/>
    </source>
</evidence>
<feature type="domain" description="SLH" evidence="8">
    <location>
        <begin position="64"/>
        <end position="126"/>
    </location>
</feature>
<dbReference type="GO" id="GO:0016740">
    <property type="term" value="F:transferase activity"/>
    <property type="evidence" value="ECO:0007669"/>
    <property type="project" value="UniProtKB-KW"/>
</dbReference>
<comment type="caution">
    <text evidence="10">The sequence shown here is derived from an EMBL/GenBank/DDBJ whole genome shotgun (WGS) entry which is preliminary data.</text>
</comment>
<dbReference type="GO" id="GO:0008360">
    <property type="term" value="P:regulation of cell shape"/>
    <property type="evidence" value="ECO:0007669"/>
    <property type="project" value="UniProtKB-UniRule"/>
</dbReference>
<evidence type="ECO:0000256" key="3">
    <source>
        <dbReference type="ARBA" id="ARBA00022737"/>
    </source>
</evidence>
<evidence type="ECO:0000313" key="11">
    <source>
        <dbReference type="Proteomes" id="UP000823868"/>
    </source>
</evidence>
<keyword evidence="4 7" id="KW-0133">Cell shape</keyword>
<dbReference type="CDD" id="cd16913">
    <property type="entry name" value="YkuD_like"/>
    <property type="match status" value="1"/>
</dbReference>
<keyword evidence="6 7" id="KW-0961">Cell wall biogenesis/degradation</keyword>
<dbReference type="InterPro" id="IPR038063">
    <property type="entry name" value="Transpep_catalytic_dom"/>
</dbReference>
<dbReference type="PANTHER" id="PTHR30582:SF2">
    <property type="entry name" value="L,D-TRANSPEPTIDASE YCIB-RELATED"/>
    <property type="match status" value="1"/>
</dbReference>
<dbReference type="Pfam" id="PF00395">
    <property type="entry name" value="SLH"/>
    <property type="match status" value="2"/>
</dbReference>
<dbReference type="SUPFAM" id="SSF141523">
    <property type="entry name" value="L,D-transpeptidase catalytic domain-like"/>
    <property type="match status" value="1"/>
</dbReference>
<dbReference type="GO" id="GO:0071972">
    <property type="term" value="F:peptidoglycan L,D-transpeptidase activity"/>
    <property type="evidence" value="ECO:0007669"/>
    <property type="project" value="TreeGrafter"/>
</dbReference>
<evidence type="ECO:0000256" key="2">
    <source>
        <dbReference type="ARBA" id="ARBA00022679"/>
    </source>
</evidence>
<evidence type="ECO:0000256" key="6">
    <source>
        <dbReference type="ARBA" id="ARBA00023316"/>
    </source>
</evidence>
<evidence type="ECO:0000256" key="1">
    <source>
        <dbReference type="ARBA" id="ARBA00004752"/>
    </source>
</evidence>
<dbReference type="GO" id="GO:0005576">
    <property type="term" value="C:extracellular region"/>
    <property type="evidence" value="ECO:0007669"/>
    <property type="project" value="TreeGrafter"/>
</dbReference>
<sequence length="687" mass="74164">MTLSSLISTSAAAEQPDPWAADAMAFALEHHLLAPEEVAPKQPAARGQLAAITVRLLQLQQRADLSGYSDVTPSTLYYESLSKAVAIGLLEGNGSQLSPRANLTREQAITILARCFGVPDGDTSSLERYSDHMKVSDWAAGPVAGMIAEGYVKGSDAQLSPQSTITQQELAHLIRQMAGTIVTDGVVPAQGSVTLQTWGGLISDLTVNGNLYLCGSFQQVELHNVQVTGRLVIYGGSVQLTGTSSAKTIVCRGPGVTLSQTGSSPVQVSSGTATLSGGGPITAEAPVTLQSGSYPQVEVLGSTVTLEVGAQVELARLLTKGSIVTGAGTVTNAVLLHPDCNVTAAVGQVQTTYDPGIQQVNITAAQSSTEPTPTSPTFSTTIQFDQVDVTTGLGVSNGARYCTLSWYVDGVLVKKQRNFPLVSGGQATLQTTASYTGRVSATTTVMARLTYGDETKDFTRKVDKHIEKLSSPVRTMDIEATVRRTTTLYSGMKLTGKLGTVPAGTKVIYTSYSQNTSRKIRLPDGRTGWVGWNDLNISTKNYTRYTDYTQTEKENYVNISGYQSTTKYLVWVSRLTQKVNVFEGSYRDWTLIHAFSCATGANTTPTIPGVFRYQYRVNLWDFDTYYVRRPMIFNGGHAFHTRTYRNNGTLLDATIGRPISHGCIRMYDEDVDWMWNNMPIGTTVVVY</sequence>
<dbReference type="EMBL" id="DXDX01000153">
    <property type="protein sequence ID" value="HIY21914.1"/>
    <property type="molecule type" value="Genomic_DNA"/>
</dbReference>
<feature type="active site" description="Nucleophile" evidence="7">
    <location>
        <position position="663"/>
    </location>
</feature>
<name>A0A9D1Y910_9FIRM</name>
<dbReference type="Gene3D" id="2.40.440.10">
    <property type="entry name" value="L,D-transpeptidase catalytic domain-like"/>
    <property type="match status" value="1"/>
</dbReference>
<evidence type="ECO:0000259" key="8">
    <source>
        <dbReference type="PROSITE" id="PS51272"/>
    </source>
</evidence>
<evidence type="ECO:0000256" key="4">
    <source>
        <dbReference type="ARBA" id="ARBA00022960"/>
    </source>
</evidence>
<accession>A0A9D1Y910</accession>
<comment type="pathway">
    <text evidence="1 7">Cell wall biogenesis; peptidoglycan biosynthesis.</text>
</comment>
<evidence type="ECO:0000259" key="9">
    <source>
        <dbReference type="PROSITE" id="PS52029"/>
    </source>
</evidence>
<dbReference type="Proteomes" id="UP000823868">
    <property type="component" value="Unassembled WGS sequence"/>
</dbReference>
<dbReference type="PROSITE" id="PS52029">
    <property type="entry name" value="LD_TPASE"/>
    <property type="match status" value="1"/>
</dbReference>
<dbReference type="AlphaFoldDB" id="A0A9D1Y910"/>
<keyword evidence="3" id="KW-0677">Repeat</keyword>
<proteinExistence type="predicted"/>
<organism evidence="10 11">
    <name type="scientific">Candidatus Flavonifractor merdigallinarum</name>
    <dbReference type="NCBI Taxonomy" id="2838589"/>
    <lineage>
        <taxon>Bacteria</taxon>
        <taxon>Bacillati</taxon>
        <taxon>Bacillota</taxon>
        <taxon>Clostridia</taxon>
        <taxon>Eubacteriales</taxon>
        <taxon>Oscillospiraceae</taxon>
        <taxon>Flavonifractor</taxon>
    </lineage>
</organism>
<reference evidence="10" key="1">
    <citation type="journal article" date="2021" name="PeerJ">
        <title>Extensive microbial diversity within the chicken gut microbiome revealed by metagenomics and culture.</title>
        <authorList>
            <person name="Gilroy R."/>
            <person name="Ravi A."/>
            <person name="Getino M."/>
            <person name="Pursley I."/>
            <person name="Horton D.L."/>
            <person name="Alikhan N.F."/>
            <person name="Baker D."/>
            <person name="Gharbi K."/>
            <person name="Hall N."/>
            <person name="Watson M."/>
            <person name="Adriaenssens E.M."/>
            <person name="Foster-Nyarko E."/>
            <person name="Jarju S."/>
            <person name="Secka A."/>
            <person name="Antonio M."/>
            <person name="Oren A."/>
            <person name="Chaudhuri R.R."/>
            <person name="La Ragione R."/>
            <person name="Hildebrand F."/>
            <person name="Pallen M.J."/>
        </authorList>
    </citation>
    <scope>NUCLEOTIDE SEQUENCE</scope>
    <source>
        <strain evidence="10">ChiBcec16_6824</strain>
    </source>
</reference>
<evidence type="ECO:0000313" key="10">
    <source>
        <dbReference type="EMBL" id="HIY21914.1"/>
    </source>
</evidence>
<reference evidence="10" key="2">
    <citation type="submission" date="2021-04" db="EMBL/GenBank/DDBJ databases">
        <authorList>
            <person name="Gilroy R."/>
        </authorList>
    </citation>
    <scope>NUCLEOTIDE SEQUENCE</scope>
    <source>
        <strain evidence="10">ChiBcec16_6824</strain>
    </source>
</reference>
<protein>
    <submittedName>
        <fullName evidence="10">L,D-transpeptidase family protein</fullName>
    </submittedName>
</protein>
<keyword evidence="5 7" id="KW-0573">Peptidoglycan synthesis</keyword>